<sequence length="229" mass="26723">MRTPEGKEKIQTICASMPEQPWHIDVHRHASAIETHFGKYLPVAFPPPKARKAKAYLQQDTWQVRNQRAWLRKRVHKETHRCECFTVGVLPHLEVRRRSKLSQLIQQSELSRTLSVTRYNAYVTSPEAMLFQSLVSTVLFHGAGTWTYVEVPEIWALAHWEGSWLALVRASVHWLWEQVDQELERPSAEVLDCLSLLEFDDLDLHKEPDEAWERIRPVDFHPLSPAMDS</sequence>
<accession>A0A1Q9DI14</accession>
<organism evidence="1 2">
    <name type="scientific">Symbiodinium microadriaticum</name>
    <name type="common">Dinoflagellate</name>
    <name type="synonym">Zooxanthella microadriatica</name>
    <dbReference type="NCBI Taxonomy" id="2951"/>
    <lineage>
        <taxon>Eukaryota</taxon>
        <taxon>Sar</taxon>
        <taxon>Alveolata</taxon>
        <taxon>Dinophyceae</taxon>
        <taxon>Suessiales</taxon>
        <taxon>Symbiodiniaceae</taxon>
        <taxon>Symbiodinium</taxon>
    </lineage>
</organism>
<protein>
    <submittedName>
        <fullName evidence="1">Uncharacterized protein</fullName>
    </submittedName>
</protein>
<dbReference type="Proteomes" id="UP000186817">
    <property type="component" value="Unassembled WGS sequence"/>
</dbReference>
<gene>
    <name evidence="1" type="ORF">AK812_SmicGene23225</name>
</gene>
<dbReference type="AlphaFoldDB" id="A0A1Q9DI14"/>
<evidence type="ECO:0000313" key="2">
    <source>
        <dbReference type="Proteomes" id="UP000186817"/>
    </source>
</evidence>
<keyword evidence="2" id="KW-1185">Reference proteome</keyword>
<evidence type="ECO:0000313" key="1">
    <source>
        <dbReference type="EMBL" id="OLP94740.1"/>
    </source>
</evidence>
<proteinExistence type="predicted"/>
<name>A0A1Q9DI14_SYMMI</name>
<comment type="caution">
    <text evidence="1">The sequence shown here is derived from an EMBL/GenBank/DDBJ whole genome shotgun (WGS) entry which is preliminary data.</text>
</comment>
<reference evidence="1 2" key="1">
    <citation type="submission" date="2016-02" db="EMBL/GenBank/DDBJ databases">
        <title>Genome analysis of coral dinoflagellate symbionts highlights evolutionary adaptations to a symbiotic lifestyle.</title>
        <authorList>
            <person name="Aranda M."/>
            <person name="Li Y."/>
            <person name="Liew Y.J."/>
            <person name="Baumgarten S."/>
            <person name="Simakov O."/>
            <person name="Wilson M."/>
            <person name="Piel J."/>
            <person name="Ashoor H."/>
            <person name="Bougouffa S."/>
            <person name="Bajic V.B."/>
            <person name="Ryu T."/>
            <person name="Ravasi T."/>
            <person name="Bayer T."/>
            <person name="Micklem G."/>
            <person name="Kim H."/>
            <person name="Bhak J."/>
            <person name="Lajeunesse T.C."/>
            <person name="Voolstra C.R."/>
        </authorList>
    </citation>
    <scope>NUCLEOTIDE SEQUENCE [LARGE SCALE GENOMIC DNA]</scope>
    <source>
        <strain evidence="1 2">CCMP2467</strain>
    </source>
</reference>
<dbReference type="EMBL" id="LSRX01000531">
    <property type="protein sequence ID" value="OLP94740.1"/>
    <property type="molecule type" value="Genomic_DNA"/>
</dbReference>